<gene>
    <name evidence="2" type="primary">SKDI02G2360</name>
    <name evidence="2" type="ORF">SKDI_02G2360</name>
</gene>
<organism evidence="2 3">
    <name type="scientific">Saccharomyces kudriavzevii (strain ATCC MYA-4449 / AS 2.2408 / CBS 8840 / NBRC 1802 / NCYC 2889)</name>
    <name type="common">Yeast</name>
    <dbReference type="NCBI Taxonomy" id="226230"/>
    <lineage>
        <taxon>Eukaryota</taxon>
        <taxon>Fungi</taxon>
        <taxon>Dikarya</taxon>
        <taxon>Ascomycota</taxon>
        <taxon>Saccharomycotina</taxon>
        <taxon>Saccharomycetes</taxon>
        <taxon>Saccharomycetales</taxon>
        <taxon>Saccharomycetaceae</taxon>
        <taxon>Saccharomyces</taxon>
    </lineage>
</organism>
<keyword evidence="1" id="KW-0812">Transmembrane</keyword>
<keyword evidence="1" id="KW-1133">Transmembrane helix</keyword>
<accession>A0AA35JDF2</accession>
<proteinExistence type="predicted"/>
<keyword evidence="3" id="KW-1185">Reference proteome</keyword>
<keyword evidence="1" id="KW-0472">Membrane</keyword>
<feature type="transmembrane region" description="Helical" evidence="1">
    <location>
        <begin position="25"/>
        <end position="46"/>
    </location>
</feature>
<evidence type="ECO:0000313" key="2">
    <source>
        <dbReference type="EMBL" id="CAI4055581.1"/>
    </source>
</evidence>
<dbReference type="Pfam" id="PF23484">
    <property type="entry name" value="YBR126W-A"/>
    <property type="match status" value="1"/>
</dbReference>
<name>A0AA35JDF2_SACK1</name>
<dbReference type="RefSeq" id="XP_056086116.1">
    <property type="nucleotide sequence ID" value="XM_056229237.1"/>
</dbReference>
<dbReference type="InterPro" id="IPR057817">
    <property type="entry name" value="YBR126W-A"/>
</dbReference>
<dbReference type="EMBL" id="OX365897">
    <property type="protein sequence ID" value="CAI4055581.1"/>
    <property type="molecule type" value="Genomic_DNA"/>
</dbReference>
<evidence type="ECO:0000256" key="1">
    <source>
        <dbReference type="SAM" id="Phobius"/>
    </source>
</evidence>
<dbReference type="Proteomes" id="UP001162087">
    <property type="component" value="Chromosome 2"/>
</dbReference>
<dbReference type="AlphaFoldDB" id="A0AA35JDF2"/>
<sequence length="71" mass="8118">MTITPDKQKQKQQQQQQQQDQSFDYVHACKCIAMIFVVAGVVLMFFETGLDPQQKLQIKQLHRLESAVPGA</sequence>
<reference evidence="2" key="1">
    <citation type="submission" date="2022-10" db="EMBL/GenBank/DDBJ databases">
        <authorList>
            <person name="Byrne P K."/>
        </authorList>
    </citation>
    <scope>NUCLEOTIDE SEQUENCE</scope>
    <source>
        <strain evidence="2">IFO1802</strain>
    </source>
</reference>
<dbReference type="GeneID" id="80922416"/>
<evidence type="ECO:0000313" key="3">
    <source>
        <dbReference type="Proteomes" id="UP001162087"/>
    </source>
</evidence>
<protein>
    <submittedName>
        <fullName evidence="2">Uncharacterized protein</fullName>
    </submittedName>
</protein>